<keyword evidence="8 12" id="KW-1133">Transmembrane helix</keyword>
<comment type="function">
    <text evidence="12">Plays a role in the flagellum-specific transport system.</text>
</comment>
<evidence type="ECO:0000256" key="4">
    <source>
        <dbReference type="ARBA" id="ARBA00022475"/>
    </source>
</evidence>
<dbReference type="GO" id="GO:0009306">
    <property type="term" value="P:protein secretion"/>
    <property type="evidence" value="ECO:0007669"/>
    <property type="project" value="UniProtKB-UniRule"/>
</dbReference>
<gene>
    <name evidence="12" type="primary">fliP</name>
    <name evidence="14" type="ORF">EDC30_10324</name>
</gene>
<evidence type="ECO:0000256" key="8">
    <source>
        <dbReference type="ARBA" id="ARBA00022989"/>
    </source>
</evidence>
<evidence type="ECO:0000256" key="6">
    <source>
        <dbReference type="ARBA" id="ARBA00022795"/>
    </source>
</evidence>
<dbReference type="GO" id="GO:0044781">
    <property type="term" value="P:bacterial-type flagellum organization"/>
    <property type="evidence" value="ECO:0007669"/>
    <property type="project" value="UniProtKB-UniRule"/>
</dbReference>
<evidence type="ECO:0000256" key="9">
    <source>
        <dbReference type="ARBA" id="ARBA00023136"/>
    </source>
</evidence>
<dbReference type="PROSITE" id="PS01061">
    <property type="entry name" value="FLIP_2"/>
    <property type="match status" value="1"/>
</dbReference>
<dbReference type="AlphaFoldDB" id="A0A4R3HX40"/>
<comment type="subcellular location">
    <subcellularLocation>
        <location evidence="12">Cell membrane</location>
        <topology evidence="12">Multi-pass membrane protein</topology>
    </subcellularLocation>
    <subcellularLocation>
        <location evidence="12">Bacterial flagellum basal body</location>
    </subcellularLocation>
</comment>
<feature type="chain" id="PRO_5020906346" description="Flagellar biosynthetic protein FliP" evidence="13">
    <location>
        <begin position="26"/>
        <end position="254"/>
    </location>
</feature>
<dbReference type="PANTHER" id="PTHR30587:SF0">
    <property type="entry name" value="FLAGELLAR BIOSYNTHETIC PROTEIN FLIP"/>
    <property type="match status" value="1"/>
</dbReference>
<dbReference type="PRINTS" id="PR01302">
    <property type="entry name" value="TYPE3IMPPROT"/>
</dbReference>
<accession>A0A4R3HX40</accession>
<evidence type="ECO:0000256" key="2">
    <source>
        <dbReference type="ARBA" id="ARBA00021714"/>
    </source>
</evidence>
<dbReference type="InterPro" id="IPR005838">
    <property type="entry name" value="T3SS_IM_P"/>
</dbReference>
<feature type="transmembrane region" description="Helical" evidence="12">
    <location>
        <begin position="192"/>
        <end position="217"/>
    </location>
</feature>
<proteinExistence type="inferred from homology"/>
<evidence type="ECO:0000256" key="12">
    <source>
        <dbReference type="RuleBase" id="RU362069"/>
    </source>
</evidence>
<keyword evidence="14" id="KW-0966">Cell projection</keyword>
<evidence type="ECO:0000256" key="10">
    <source>
        <dbReference type="ARBA" id="ARBA00023143"/>
    </source>
</evidence>
<evidence type="ECO:0000256" key="7">
    <source>
        <dbReference type="ARBA" id="ARBA00022927"/>
    </source>
</evidence>
<dbReference type="PRINTS" id="PR00951">
    <property type="entry name" value="FLGBIOSNFLIP"/>
</dbReference>
<feature type="transmembrane region" description="Helical" evidence="12">
    <location>
        <begin position="229"/>
        <end position="250"/>
    </location>
</feature>
<feature type="transmembrane region" description="Helical" evidence="12">
    <location>
        <begin position="52"/>
        <end position="84"/>
    </location>
</feature>
<keyword evidence="14" id="KW-0969">Cilium</keyword>
<feature type="signal peptide" evidence="13">
    <location>
        <begin position="1"/>
        <end position="25"/>
    </location>
</feature>
<dbReference type="Proteomes" id="UP000295382">
    <property type="component" value="Unassembled WGS sequence"/>
</dbReference>
<keyword evidence="15" id="KW-1185">Reference proteome</keyword>
<keyword evidence="3 12" id="KW-0813">Transport</keyword>
<keyword evidence="11 12" id="KW-1006">Bacterial flagellum protein export</keyword>
<evidence type="ECO:0000256" key="3">
    <source>
        <dbReference type="ARBA" id="ARBA00022448"/>
    </source>
</evidence>
<protein>
    <recommendedName>
        <fullName evidence="2 12">Flagellar biosynthetic protein FliP</fullName>
    </recommendedName>
</protein>
<comment type="caution">
    <text evidence="14">The sequence shown here is derived from an EMBL/GenBank/DDBJ whole genome shotgun (WGS) entry which is preliminary data.</text>
</comment>
<keyword evidence="13" id="KW-0732">Signal</keyword>
<evidence type="ECO:0000256" key="5">
    <source>
        <dbReference type="ARBA" id="ARBA00022692"/>
    </source>
</evidence>
<evidence type="ECO:0000256" key="11">
    <source>
        <dbReference type="ARBA" id="ARBA00023225"/>
    </source>
</evidence>
<dbReference type="RefSeq" id="WP_132257816.1">
    <property type="nucleotide sequence ID" value="NZ_SLZQ01000003.1"/>
</dbReference>
<dbReference type="GO" id="GO:0005886">
    <property type="term" value="C:plasma membrane"/>
    <property type="evidence" value="ECO:0007669"/>
    <property type="project" value="UniProtKB-SubCell"/>
</dbReference>
<dbReference type="NCBIfam" id="NF009438">
    <property type="entry name" value="PRK12797.1"/>
    <property type="match status" value="1"/>
</dbReference>
<dbReference type="GO" id="GO:0009425">
    <property type="term" value="C:bacterial-type flagellum basal body"/>
    <property type="evidence" value="ECO:0007669"/>
    <property type="project" value="UniProtKB-SubCell"/>
</dbReference>
<keyword evidence="10" id="KW-0975">Bacterial flagellum</keyword>
<evidence type="ECO:0000256" key="13">
    <source>
        <dbReference type="SAM" id="SignalP"/>
    </source>
</evidence>
<name>A0A4R3HX40_PAULE</name>
<feature type="transmembrane region" description="Helical" evidence="12">
    <location>
        <begin position="96"/>
        <end position="115"/>
    </location>
</feature>
<dbReference type="EMBL" id="SLZQ01000003">
    <property type="protein sequence ID" value="TCS37732.1"/>
    <property type="molecule type" value="Genomic_DNA"/>
</dbReference>
<dbReference type="PROSITE" id="PS01060">
    <property type="entry name" value="FLIP_1"/>
    <property type="match status" value="1"/>
</dbReference>
<reference evidence="14 15" key="1">
    <citation type="submission" date="2019-03" db="EMBL/GenBank/DDBJ databases">
        <title>Genomic Encyclopedia of Type Strains, Phase IV (KMG-IV): sequencing the most valuable type-strain genomes for metagenomic binning, comparative biology and taxonomic classification.</title>
        <authorList>
            <person name="Goeker M."/>
        </authorList>
    </citation>
    <scope>NUCLEOTIDE SEQUENCE [LARGE SCALE GENOMIC DNA]</scope>
    <source>
        <strain evidence="14 15">DSM 7445</strain>
    </source>
</reference>
<dbReference type="NCBIfam" id="TIGR01103">
    <property type="entry name" value="fliP"/>
    <property type="match status" value="1"/>
</dbReference>
<keyword evidence="14" id="KW-0282">Flagellum</keyword>
<dbReference type="InterPro" id="IPR005837">
    <property type="entry name" value="FliP"/>
</dbReference>
<comment type="similarity">
    <text evidence="1 12">Belongs to the FliP/MopC/SpaP family.</text>
</comment>
<organism evidence="14 15">
    <name type="scientific">Paucimonas lemoignei</name>
    <name type="common">Pseudomonas lemoignei</name>
    <dbReference type="NCBI Taxonomy" id="29443"/>
    <lineage>
        <taxon>Bacteria</taxon>
        <taxon>Pseudomonadati</taxon>
        <taxon>Pseudomonadota</taxon>
        <taxon>Betaproteobacteria</taxon>
        <taxon>Burkholderiales</taxon>
        <taxon>Burkholderiaceae</taxon>
        <taxon>Paucimonas</taxon>
    </lineage>
</organism>
<dbReference type="PANTHER" id="PTHR30587">
    <property type="entry name" value="FLAGELLAR BIOSYNTHETIC PROTEIN FLIP"/>
    <property type="match status" value="1"/>
</dbReference>
<evidence type="ECO:0000313" key="14">
    <source>
        <dbReference type="EMBL" id="TCS37732.1"/>
    </source>
</evidence>
<evidence type="ECO:0000256" key="1">
    <source>
        <dbReference type="ARBA" id="ARBA00006257"/>
    </source>
</evidence>
<sequence length="254" mass="28075">MRFFKLALLPLAFLLLLALAGHATAADASIGGFDISITDSAKGKPQDLGMPIKLLILLSLLSLAPAILFTMTAFTRIIIILSMIRHAIGMPETPPNQVLVSLALFLTLFTMMPVLEQINKQAYQPYTSGQLKQEKALEIATAQVKEFMIRQTREQDLMLMVELSQTPAPQKIEDISMTQLIPAYMLSELKTAFQIGFVIFLPFLLIDLVVSSVLMSLGMMMVPPVVISLPLKVLMFVLIDGWNLVVRAMIGSFH</sequence>
<keyword evidence="9 12" id="KW-0472">Membrane</keyword>
<dbReference type="OrthoDB" id="9805111at2"/>
<keyword evidence="7 12" id="KW-0653">Protein transport</keyword>
<evidence type="ECO:0000313" key="15">
    <source>
        <dbReference type="Proteomes" id="UP000295382"/>
    </source>
</evidence>
<keyword evidence="5 12" id="KW-0812">Transmembrane</keyword>
<dbReference type="Pfam" id="PF00813">
    <property type="entry name" value="FliP"/>
    <property type="match status" value="1"/>
</dbReference>
<keyword evidence="6 12" id="KW-1005">Bacterial flagellum biogenesis</keyword>
<keyword evidence="4 12" id="KW-1003">Cell membrane</keyword>